<dbReference type="SUPFAM" id="SSF50104">
    <property type="entry name" value="Translation proteins SH3-like domain"/>
    <property type="match status" value="1"/>
</dbReference>
<dbReference type="PRINTS" id="PR00061">
    <property type="entry name" value="RIBOSOMALL19"/>
</dbReference>
<keyword evidence="5" id="KW-0150">Chloroplast</keyword>
<evidence type="ECO:0000256" key="3">
    <source>
        <dbReference type="ARBA" id="ARBA00023274"/>
    </source>
</evidence>
<dbReference type="Pfam" id="PF01245">
    <property type="entry name" value="Ribosomal_L19"/>
    <property type="match status" value="1"/>
</dbReference>
<dbReference type="GO" id="GO:0009507">
    <property type="term" value="C:chloroplast"/>
    <property type="evidence" value="ECO:0007669"/>
    <property type="project" value="UniProtKB-SubCell"/>
</dbReference>
<protein>
    <recommendedName>
        <fullName evidence="4">Large ribosomal subunit protein bL19c</fullName>
    </recommendedName>
</protein>
<evidence type="ECO:0000256" key="4">
    <source>
        <dbReference type="HAMAP-Rule" id="MF_00402"/>
    </source>
</evidence>
<gene>
    <name evidence="4 5" type="primary">rpl19</name>
</gene>
<dbReference type="NCBIfam" id="TIGR01024">
    <property type="entry name" value="rplS_bact"/>
    <property type="match status" value="1"/>
</dbReference>
<keyword evidence="3 4" id="KW-0687">Ribonucleoprotein</keyword>
<dbReference type="PANTHER" id="PTHR15680:SF9">
    <property type="entry name" value="LARGE RIBOSOMAL SUBUNIT PROTEIN BL19M"/>
    <property type="match status" value="1"/>
</dbReference>
<dbReference type="PANTHER" id="PTHR15680">
    <property type="entry name" value="RIBOSOMAL PROTEIN L19"/>
    <property type="match status" value="1"/>
</dbReference>
<reference evidence="5" key="1">
    <citation type="journal article" date="2019" name="Genome Biol. Evol.">
        <title>Tracing the Evolution of the Plastome and Mitogenome in the Chloropicophyceae Uncovered Convergent tRNA Gene Losses and a Variant Plastid Genetic Code.</title>
        <authorList>
            <person name="Turmel M."/>
            <person name="Dos Santos A.L."/>
            <person name="Otis C."/>
            <person name="Sergerie R."/>
            <person name="Lemieux C."/>
        </authorList>
    </citation>
    <scope>NUCLEOTIDE SEQUENCE</scope>
</reference>
<comment type="subcellular location">
    <subcellularLocation>
        <location evidence="4">Plastid</location>
        <location evidence="4">Chloroplast</location>
    </subcellularLocation>
</comment>
<accession>A0A4D6C2R4</accession>
<keyword evidence="2 4" id="KW-0689">Ribosomal protein</keyword>
<evidence type="ECO:0000313" key="5">
    <source>
        <dbReference type="EMBL" id="QBX97717.1"/>
    </source>
</evidence>
<dbReference type="GeneID" id="40350856"/>
<dbReference type="InterPro" id="IPR001857">
    <property type="entry name" value="Ribosomal_bL19"/>
</dbReference>
<dbReference type="PIRSF" id="PIRSF002191">
    <property type="entry name" value="Ribosomal_L19"/>
    <property type="match status" value="1"/>
</dbReference>
<evidence type="ECO:0000256" key="2">
    <source>
        <dbReference type="ARBA" id="ARBA00022980"/>
    </source>
</evidence>
<name>A0A4D6C2R4_9CHLO</name>
<dbReference type="HAMAP" id="MF_00402">
    <property type="entry name" value="Ribosomal_bL19"/>
    <property type="match status" value="1"/>
</dbReference>
<geneLocation type="chloroplast" evidence="5"/>
<proteinExistence type="inferred from homology"/>
<dbReference type="InterPro" id="IPR008991">
    <property type="entry name" value="Translation_prot_SH3-like_sf"/>
</dbReference>
<sequence>MNKWIQKVDAPRLEELKSENRSSIKVGDTVKVGVQIREGDRTRVQNYQGTVIRQHNNGVKSTITVRRIFQGIGIERIFPIYSPAIVKVEVLAQGKVRRSKLNFLRNKKGKAARLKAKS</sequence>
<dbReference type="GO" id="GO:0022625">
    <property type="term" value="C:cytosolic large ribosomal subunit"/>
    <property type="evidence" value="ECO:0007669"/>
    <property type="project" value="TreeGrafter"/>
</dbReference>
<dbReference type="InterPro" id="IPR038657">
    <property type="entry name" value="Ribosomal_bL19_sf"/>
</dbReference>
<comment type="similarity">
    <text evidence="1 4">Belongs to the bacterial ribosomal protein bL19 family.</text>
</comment>
<dbReference type="AlphaFoldDB" id="A0A4D6C2R4"/>
<dbReference type="GO" id="GO:0003735">
    <property type="term" value="F:structural constituent of ribosome"/>
    <property type="evidence" value="ECO:0007669"/>
    <property type="project" value="InterPro"/>
</dbReference>
<dbReference type="RefSeq" id="YP_009646192.1">
    <property type="nucleotide sequence ID" value="NC_042484.1"/>
</dbReference>
<organism evidence="5">
    <name type="scientific">Chloropicon laureae</name>
    <dbReference type="NCBI Taxonomy" id="464258"/>
    <lineage>
        <taxon>Eukaryota</taxon>
        <taxon>Viridiplantae</taxon>
        <taxon>Chlorophyta</taxon>
        <taxon>Chloropicophyceae</taxon>
        <taxon>Chloropicales</taxon>
        <taxon>Chloropicaceae</taxon>
        <taxon>Chloropicon</taxon>
    </lineage>
</organism>
<dbReference type="Gene3D" id="2.30.30.790">
    <property type="match status" value="1"/>
</dbReference>
<keyword evidence="5" id="KW-0934">Plastid</keyword>
<dbReference type="GO" id="GO:0006412">
    <property type="term" value="P:translation"/>
    <property type="evidence" value="ECO:0007669"/>
    <property type="project" value="UniProtKB-UniRule"/>
</dbReference>
<dbReference type="EMBL" id="MK085987">
    <property type="protein sequence ID" value="QBX97717.1"/>
    <property type="molecule type" value="Genomic_DNA"/>
</dbReference>
<evidence type="ECO:0000256" key="1">
    <source>
        <dbReference type="ARBA" id="ARBA00005781"/>
    </source>
</evidence>